<gene>
    <name evidence="2" type="ORF">K435DRAFT_235447</name>
</gene>
<organism evidence="2 3">
    <name type="scientific">Dendrothele bispora (strain CBS 962.96)</name>
    <dbReference type="NCBI Taxonomy" id="1314807"/>
    <lineage>
        <taxon>Eukaryota</taxon>
        <taxon>Fungi</taxon>
        <taxon>Dikarya</taxon>
        <taxon>Basidiomycota</taxon>
        <taxon>Agaricomycotina</taxon>
        <taxon>Agaricomycetes</taxon>
        <taxon>Agaricomycetidae</taxon>
        <taxon>Agaricales</taxon>
        <taxon>Agaricales incertae sedis</taxon>
        <taxon>Dendrothele</taxon>
    </lineage>
</organism>
<keyword evidence="3" id="KW-1185">Reference proteome</keyword>
<feature type="compositionally biased region" description="Low complexity" evidence="1">
    <location>
        <begin position="79"/>
        <end position="88"/>
    </location>
</feature>
<feature type="region of interest" description="Disordered" evidence="1">
    <location>
        <begin position="28"/>
        <end position="226"/>
    </location>
</feature>
<accession>A0A4S8LPM7</accession>
<protein>
    <submittedName>
        <fullName evidence="2">Uncharacterized protein</fullName>
    </submittedName>
</protein>
<evidence type="ECO:0000256" key="1">
    <source>
        <dbReference type="SAM" id="MobiDB-lite"/>
    </source>
</evidence>
<feature type="compositionally biased region" description="Basic and acidic residues" evidence="1">
    <location>
        <begin position="114"/>
        <end position="129"/>
    </location>
</feature>
<dbReference type="Proteomes" id="UP000297245">
    <property type="component" value="Unassembled WGS sequence"/>
</dbReference>
<name>A0A4S8LPM7_DENBC</name>
<feature type="compositionally biased region" description="Basic and acidic residues" evidence="1">
    <location>
        <begin position="199"/>
        <end position="226"/>
    </location>
</feature>
<evidence type="ECO:0000313" key="2">
    <source>
        <dbReference type="EMBL" id="THU91356.1"/>
    </source>
</evidence>
<reference evidence="2 3" key="1">
    <citation type="journal article" date="2019" name="Nat. Ecol. Evol.">
        <title>Megaphylogeny resolves global patterns of mushroom evolution.</title>
        <authorList>
            <person name="Varga T."/>
            <person name="Krizsan K."/>
            <person name="Foldi C."/>
            <person name="Dima B."/>
            <person name="Sanchez-Garcia M."/>
            <person name="Sanchez-Ramirez S."/>
            <person name="Szollosi G.J."/>
            <person name="Szarkandi J.G."/>
            <person name="Papp V."/>
            <person name="Albert L."/>
            <person name="Andreopoulos W."/>
            <person name="Angelini C."/>
            <person name="Antonin V."/>
            <person name="Barry K.W."/>
            <person name="Bougher N.L."/>
            <person name="Buchanan P."/>
            <person name="Buyck B."/>
            <person name="Bense V."/>
            <person name="Catcheside P."/>
            <person name="Chovatia M."/>
            <person name="Cooper J."/>
            <person name="Damon W."/>
            <person name="Desjardin D."/>
            <person name="Finy P."/>
            <person name="Geml J."/>
            <person name="Haridas S."/>
            <person name="Hughes K."/>
            <person name="Justo A."/>
            <person name="Karasinski D."/>
            <person name="Kautmanova I."/>
            <person name="Kiss B."/>
            <person name="Kocsube S."/>
            <person name="Kotiranta H."/>
            <person name="LaButti K.M."/>
            <person name="Lechner B.E."/>
            <person name="Liimatainen K."/>
            <person name="Lipzen A."/>
            <person name="Lukacs Z."/>
            <person name="Mihaltcheva S."/>
            <person name="Morgado L.N."/>
            <person name="Niskanen T."/>
            <person name="Noordeloos M.E."/>
            <person name="Ohm R.A."/>
            <person name="Ortiz-Santana B."/>
            <person name="Ovrebo C."/>
            <person name="Racz N."/>
            <person name="Riley R."/>
            <person name="Savchenko A."/>
            <person name="Shiryaev A."/>
            <person name="Soop K."/>
            <person name="Spirin V."/>
            <person name="Szebenyi C."/>
            <person name="Tomsovsky M."/>
            <person name="Tulloss R.E."/>
            <person name="Uehling J."/>
            <person name="Grigoriev I.V."/>
            <person name="Vagvolgyi C."/>
            <person name="Papp T."/>
            <person name="Martin F.M."/>
            <person name="Miettinen O."/>
            <person name="Hibbett D.S."/>
            <person name="Nagy L.G."/>
        </authorList>
    </citation>
    <scope>NUCLEOTIDE SEQUENCE [LARGE SCALE GENOMIC DNA]</scope>
    <source>
        <strain evidence="2 3">CBS 962.96</strain>
    </source>
</reference>
<dbReference type="EMBL" id="ML179308">
    <property type="protein sequence ID" value="THU91356.1"/>
    <property type="molecule type" value="Genomic_DNA"/>
</dbReference>
<proteinExistence type="predicted"/>
<evidence type="ECO:0000313" key="3">
    <source>
        <dbReference type="Proteomes" id="UP000297245"/>
    </source>
</evidence>
<sequence>MTSDETEDIFMSITDSFIQTPDVSIPLSDPDSIFLSIPGSSPSLYESSLEDPFLVGSSLASRTADHSTTEEERGRARARTQSPSVRSRSSSRTRPRMRSTQGYHSRSQSKSRSRINDRDTLKSSKHTEKPPIPPRSAERPSRGLKLSLLVDRPFDTTPLKPSRPPRSAKRNAGSRPKQDSSIVHVPAKLGATKPLSIEKAGKSKNKDDNESNHNTEEYKDVMTGSDRDTGSGLFGDQRMDIACTVYACTGVADSFGGVGSASVSDSQYFSHTEAETSSVFGDGGAKTIGVRDVVTDSGDAGLAQYTDMTIANCIPDSAMARVKRSVESISSLSDDRNLTSSLP</sequence>
<feature type="compositionally biased region" description="Basic and acidic residues" evidence="1">
    <location>
        <begin position="63"/>
        <end position="75"/>
    </location>
</feature>
<dbReference type="AlphaFoldDB" id="A0A4S8LPM7"/>